<comment type="caution">
    <text evidence="3">The sequence shown here is derived from an EMBL/GenBank/DDBJ whole genome shotgun (WGS) entry which is preliminary data.</text>
</comment>
<dbReference type="InterPro" id="IPR052350">
    <property type="entry name" value="Metallo-dep_Lactonases"/>
</dbReference>
<dbReference type="PANTHER" id="PTHR43569:SF2">
    <property type="entry name" value="AMIDOHYDROLASE-RELATED DOMAIN-CONTAINING PROTEIN"/>
    <property type="match status" value="1"/>
</dbReference>
<dbReference type="GO" id="GO:0016787">
    <property type="term" value="F:hydrolase activity"/>
    <property type="evidence" value="ECO:0007669"/>
    <property type="project" value="UniProtKB-KW"/>
</dbReference>
<organism evidence="3 4">
    <name type="scientific">Pseudoponticoccus marisrubri</name>
    <dbReference type="NCBI Taxonomy" id="1685382"/>
    <lineage>
        <taxon>Bacteria</taxon>
        <taxon>Pseudomonadati</taxon>
        <taxon>Pseudomonadota</taxon>
        <taxon>Alphaproteobacteria</taxon>
        <taxon>Rhodobacterales</taxon>
        <taxon>Roseobacteraceae</taxon>
        <taxon>Pseudoponticoccus</taxon>
    </lineage>
</organism>
<keyword evidence="3" id="KW-0378">Hydrolase</keyword>
<dbReference type="AlphaFoldDB" id="A0A0W7WFH6"/>
<dbReference type="Gene3D" id="3.20.20.140">
    <property type="entry name" value="Metal-dependent hydrolases"/>
    <property type="match status" value="1"/>
</dbReference>
<dbReference type="SUPFAM" id="SSF51556">
    <property type="entry name" value="Metallo-dependent hydrolases"/>
    <property type="match status" value="1"/>
</dbReference>
<sequence length="278" mass="31210">MDRIDAHHHFWQPARGDYGWMPPDDPVLTRPYGPAELAPGLAATGVTRTVLVQAAPSVAETEYMLGLADATPHVAGVVGWIDFERPDSRAELERLARHPKFLGVRPMIQDLPDDGWMLRDEVQWAYRALVEMDLSFDALGFPRHIPYFRRLLDRHPDLRVVLDHGLKPQIRDPAPAAFDDWTAGISALARDSHATIKLSGLLTEADTPLEDDALRPYTDHILAAFGAARVMWGSDWPVLRLRAEYADWYAQACRLTAHLDATDQAQIFGGTAARFYRL</sequence>
<feature type="domain" description="Amidohydrolase-related" evidence="2">
    <location>
        <begin position="4"/>
        <end position="278"/>
    </location>
</feature>
<reference evidence="3 4" key="1">
    <citation type="submission" date="2015-12" db="EMBL/GenBank/DDBJ databases">
        <authorList>
            <person name="Shamseldin A."/>
            <person name="Moawad H."/>
            <person name="Abd El-Rahim W.M."/>
            <person name="Sadowsky M.J."/>
        </authorList>
    </citation>
    <scope>NUCLEOTIDE SEQUENCE [LARGE SCALE GENOMIC DNA]</scope>
    <source>
        <strain evidence="3 4">SJ5A-1</strain>
    </source>
</reference>
<evidence type="ECO:0000259" key="2">
    <source>
        <dbReference type="Pfam" id="PF04909"/>
    </source>
</evidence>
<proteinExistence type="inferred from homology"/>
<dbReference type="STRING" id="1685382.AVJ23_18020"/>
<accession>A0A0W7WFH6</accession>
<evidence type="ECO:0000256" key="1">
    <source>
        <dbReference type="ARBA" id="ARBA00038310"/>
    </source>
</evidence>
<dbReference type="PANTHER" id="PTHR43569">
    <property type="entry name" value="AMIDOHYDROLASE"/>
    <property type="match status" value="1"/>
</dbReference>
<gene>
    <name evidence="3" type="ORF">AVJ23_18020</name>
</gene>
<keyword evidence="4" id="KW-1185">Reference proteome</keyword>
<dbReference type="Proteomes" id="UP000054396">
    <property type="component" value="Unassembled WGS sequence"/>
</dbReference>
<evidence type="ECO:0000313" key="3">
    <source>
        <dbReference type="EMBL" id="KUF09341.1"/>
    </source>
</evidence>
<dbReference type="Pfam" id="PF04909">
    <property type="entry name" value="Amidohydro_2"/>
    <property type="match status" value="1"/>
</dbReference>
<protein>
    <submittedName>
        <fullName evidence="3">Amidohydrolase</fullName>
    </submittedName>
</protein>
<dbReference type="InterPro" id="IPR006680">
    <property type="entry name" value="Amidohydro-rel"/>
</dbReference>
<dbReference type="OrthoDB" id="9787654at2"/>
<evidence type="ECO:0000313" key="4">
    <source>
        <dbReference type="Proteomes" id="UP000054396"/>
    </source>
</evidence>
<name>A0A0W7WFH6_9RHOB</name>
<dbReference type="InterPro" id="IPR032466">
    <property type="entry name" value="Metal_Hydrolase"/>
</dbReference>
<dbReference type="EMBL" id="LPXO01000014">
    <property type="protein sequence ID" value="KUF09341.1"/>
    <property type="molecule type" value="Genomic_DNA"/>
</dbReference>
<dbReference type="RefSeq" id="WP_058863619.1">
    <property type="nucleotide sequence ID" value="NZ_LPXO01000014.1"/>
</dbReference>
<comment type="similarity">
    <text evidence="1">Belongs to the metallo-dependent hydrolases superfamily.</text>
</comment>